<organism evidence="3 4">
    <name type="scientific">Jutongia hominis</name>
    <dbReference type="NCBI Taxonomy" id="2763664"/>
    <lineage>
        <taxon>Bacteria</taxon>
        <taxon>Bacillati</taxon>
        <taxon>Bacillota</taxon>
        <taxon>Clostridia</taxon>
        <taxon>Lachnospirales</taxon>
        <taxon>Lachnospiraceae</taxon>
        <taxon>Jutongia</taxon>
    </lineage>
</organism>
<dbReference type="SUPFAM" id="SSF69360">
    <property type="entry name" value="Cell wall binding repeat"/>
    <property type="match status" value="2"/>
</dbReference>
<dbReference type="PANTHER" id="PTHR12993:SF11">
    <property type="entry name" value="N-ACETYLGLUCOSAMINYL-PHOSPHATIDYLINOSITOL DE-N-ACETYLASE"/>
    <property type="match status" value="1"/>
</dbReference>
<evidence type="ECO:0000313" key="3">
    <source>
        <dbReference type="EMBL" id="MBC8556328.1"/>
    </source>
</evidence>
<comment type="caution">
    <text evidence="3">The sequence shown here is derived from an EMBL/GenBank/DDBJ whole genome shotgun (WGS) entry which is preliminary data.</text>
</comment>
<protein>
    <submittedName>
        <fullName evidence="3">PIG-L family deacetylase</fullName>
    </submittedName>
</protein>
<gene>
    <name evidence="3" type="ORF">H8700_01130</name>
</gene>
<proteinExistence type="predicted"/>
<evidence type="ECO:0000256" key="1">
    <source>
        <dbReference type="ARBA" id="ARBA00022737"/>
    </source>
</evidence>
<dbReference type="InterPro" id="IPR003737">
    <property type="entry name" value="GlcNAc_PI_deacetylase-related"/>
</dbReference>
<dbReference type="Gene3D" id="2.10.270.10">
    <property type="entry name" value="Cholin Binding"/>
    <property type="match status" value="3"/>
</dbReference>
<dbReference type="SUPFAM" id="SSF102588">
    <property type="entry name" value="LmbE-like"/>
    <property type="match status" value="1"/>
</dbReference>
<keyword evidence="4" id="KW-1185">Reference proteome</keyword>
<sequence>MKRSRKFLFVLACLLFVMAAGMCSIAPEKATAKSAAKTVKGKSSKKWVKVNGNYRYKAGKHFVRKKLKKIEGKYYYFNAKGNCRKGWTKVKKKKYYFNKKDGAALTGKQKIGKNFYIFSNKGVLQKDKESYDFENATYAIAANGKLKTGFVKENDVIRYFNPQNAMQVKSDFVLHHATYLVDQNGTMRTGLQIYQGRTIYCNPDGKWLKGVLIKTEDANYYADKQGYLVTGLYQISHATYFFDIDHTMRTGVVRIDGNLYFFEQDGKRVENSWIQTESARYYAGTNGILKRNCWFAKQFFDNNGCVAQDAVLPDAATKGQISTKILDALGAYKATKLMVVAHPDDETLWGGAHLSEGGYLVVCMTHGNDGKRRKEFENIIKASGNIGLMLTYPDEINGVRSDWSEQRAGMMKDLDTVLRYKSWSLVATHNPEGEYGHMQHKLTDRITTQAYYRVYPDGRLYYFGRHYSVKGLAQIAATLPRVSEEAYQAKESYLRLYVSQAKCVSEHDHMSPYENWVLASQWE</sequence>
<dbReference type="Pfam" id="PF19127">
    <property type="entry name" value="Choline_bind_3"/>
    <property type="match status" value="1"/>
</dbReference>
<feature type="chain" id="PRO_5045675476" evidence="2">
    <location>
        <begin position="20"/>
        <end position="523"/>
    </location>
</feature>
<dbReference type="Proteomes" id="UP000637513">
    <property type="component" value="Unassembled WGS sequence"/>
</dbReference>
<feature type="signal peptide" evidence="2">
    <location>
        <begin position="1"/>
        <end position="19"/>
    </location>
</feature>
<keyword evidence="1" id="KW-0677">Repeat</keyword>
<reference evidence="3 4" key="1">
    <citation type="submission" date="2020-08" db="EMBL/GenBank/DDBJ databases">
        <title>Genome public.</title>
        <authorList>
            <person name="Liu C."/>
            <person name="Sun Q."/>
        </authorList>
    </citation>
    <scope>NUCLEOTIDE SEQUENCE [LARGE SCALE GENOMIC DNA]</scope>
    <source>
        <strain evidence="3 4">BX3</strain>
    </source>
</reference>
<dbReference type="Gene3D" id="3.40.50.10320">
    <property type="entry name" value="LmbE-like"/>
    <property type="match status" value="1"/>
</dbReference>
<accession>A0ABR7MSY9</accession>
<keyword evidence="2" id="KW-0732">Signal</keyword>
<evidence type="ECO:0000313" key="4">
    <source>
        <dbReference type="Proteomes" id="UP000637513"/>
    </source>
</evidence>
<dbReference type="PANTHER" id="PTHR12993">
    <property type="entry name" value="N-ACETYLGLUCOSAMINYL-PHOSPHATIDYLINOSITOL DE-N-ACETYLASE-RELATED"/>
    <property type="match status" value="1"/>
</dbReference>
<dbReference type="InterPro" id="IPR024078">
    <property type="entry name" value="LmbE-like_dom_sf"/>
</dbReference>
<dbReference type="RefSeq" id="WP_249302383.1">
    <property type="nucleotide sequence ID" value="NZ_JACRSW010000001.1"/>
</dbReference>
<dbReference type="InterPro" id="IPR018337">
    <property type="entry name" value="Cell_wall/Cho-bd_repeat"/>
</dbReference>
<evidence type="ECO:0000256" key="2">
    <source>
        <dbReference type="SAM" id="SignalP"/>
    </source>
</evidence>
<dbReference type="Pfam" id="PF02585">
    <property type="entry name" value="PIG-L"/>
    <property type="match status" value="1"/>
</dbReference>
<dbReference type="EMBL" id="JACRSW010000001">
    <property type="protein sequence ID" value="MBC8556328.1"/>
    <property type="molecule type" value="Genomic_DNA"/>
</dbReference>
<name>A0ABR7MSY9_9FIRM</name>